<protein>
    <submittedName>
        <fullName evidence="1">Uncharacterized protein</fullName>
    </submittedName>
</protein>
<dbReference type="STRING" id="1443111.Z949_2315"/>
<dbReference type="EMBL" id="RAQK01000001">
    <property type="protein sequence ID" value="RKE95814.1"/>
    <property type="molecule type" value="Genomic_DNA"/>
</dbReference>
<dbReference type="AlphaFoldDB" id="A0A420DNE7"/>
<comment type="caution">
    <text evidence="1">The sequence shown here is derived from an EMBL/GenBank/DDBJ whole genome shotgun (WGS) entry which is preliminary data.</text>
</comment>
<organism evidence="1 2">
    <name type="scientific">Sulfitobacter guttiformis</name>
    <dbReference type="NCBI Taxonomy" id="74349"/>
    <lineage>
        <taxon>Bacteria</taxon>
        <taxon>Pseudomonadati</taxon>
        <taxon>Pseudomonadota</taxon>
        <taxon>Alphaproteobacteria</taxon>
        <taxon>Rhodobacterales</taxon>
        <taxon>Roseobacteraceae</taxon>
        <taxon>Sulfitobacter</taxon>
    </lineage>
</organism>
<accession>A0A420DNE7</accession>
<sequence length="683" mass="71995">MPVDFDGLFFNLSDDSTIDNINFSPEANDGSIFSPVTGIQAAANAIDTLQNGAQVADGYDIGIQFGTTASTTQGEVANANFTLFSANGQPLSISDLDISSFAAVVNSDDGVSGQVLTTGDTPDADPVLVSKEVLFDNFNDIHVAEDSSIVEGHTNWAAAWDKLVTNSNNEGVLNLQTVSTDGPVTLSFDANVHNTHLFENSGAMADSLRVEVSIDGGPWVLLDEFAVNDAGTALVGSLTGQTFGNSAGNVLYEGGILDTAQDTVQFRFDSDVTAADEFIKLDNISVTASEEVDGAVQSVETVLLSEDFNAIDDPDNSTAIEYDGRWDVRGDQLVTDGYNDGVLKTAAVAADGDVTLSFDARVEDASLFEASGYYADHLTLQVRTEDGNWQTLDKFVVNNAGTALVGSNTGNEITESGGTLSYSGGALDDINGNVQFRIISDISSSNERVFFDNLTVTETTTEVVADGEAITLDFEGLSSGDVVDGQFEGVTVSAQRAGDGEASQNDAMIFDTNSPTGGDYDLGYSDRGNALIISEDNDSSDADDNARGGTISFDFDAPSEVVSIKLLDIEEHGGTIDLFDVDGTLINTVDIPASGNNSQQEVIINADNVSTMNVNLVGSGAVDDLTFIPTSDEEFVDDGKGDQYDVQYIAGIPVLQPVSNDKLVEAIEAIDAVDDVEEDDIFI</sequence>
<proteinExistence type="predicted"/>
<dbReference type="RefSeq" id="WP_025062770.1">
    <property type="nucleotide sequence ID" value="NZ_RAQK01000001.1"/>
</dbReference>
<dbReference type="OrthoDB" id="7667870at2"/>
<evidence type="ECO:0000313" key="1">
    <source>
        <dbReference type="EMBL" id="RKE95814.1"/>
    </source>
</evidence>
<gene>
    <name evidence="1" type="ORF">C8N30_0355</name>
</gene>
<evidence type="ECO:0000313" key="2">
    <source>
        <dbReference type="Proteomes" id="UP000284407"/>
    </source>
</evidence>
<reference evidence="1 2" key="1">
    <citation type="submission" date="2018-09" db="EMBL/GenBank/DDBJ databases">
        <title>Genomic Encyclopedia of Archaeal and Bacterial Type Strains, Phase II (KMG-II): from individual species to whole genera.</title>
        <authorList>
            <person name="Goeker M."/>
        </authorList>
    </citation>
    <scope>NUCLEOTIDE SEQUENCE [LARGE SCALE GENOMIC DNA]</scope>
    <source>
        <strain evidence="1 2">DSM 11458</strain>
    </source>
</reference>
<keyword evidence="2" id="KW-1185">Reference proteome</keyword>
<name>A0A420DNE7_9RHOB</name>
<dbReference type="Proteomes" id="UP000284407">
    <property type="component" value="Unassembled WGS sequence"/>
</dbReference>